<dbReference type="KEGG" id="hoh:Hoch_3104"/>
<dbReference type="AlphaFoldDB" id="D0LSA9"/>
<organism evidence="1 2">
    <name type="scientific">Haliangium ochraceum (strain DSM 14365 / JCM 11303 / SMP-2)</name>
    <dbReference type="NCBI Taxonomy" id="502025"/>
    <lineage>
        <taxon>Bacteria</taxon>
        <taxon>Pseudomonadati</taxon>
        <taxon>Myxococcota</taxon>
        <taxon>Polyangia</taxon>
        <taxon>Haliangiales</taxon>
        <taxon>Kofleriaceae</taxon>
        <taxon>Haliangium</taxon>
    </lineage>
</organism>
<keyword evidence="2" id="KW-1185">Reference proteome</keyword>
<name>D0LSA9_HALO1</name>
<dbReference type="Proteomes" id="UP000001880">
    <property type="component" value="Chromosome"/>
</dbReference>
<evidence type="ECO:0000313" key="1">
    <source>
        <dbReference type="EMBL" id="ACY15608.1"/>
    </source>
</evidence>
<proteinExistence type="predicted"/>
<accession>D0LSA9</accession>
<evidence type="ECO:0000313" key="2">
    <source>
        <dbReference type="Proteomes" id="UP000001880"/>
    </source>
</evidence>
<dbReference type="EMBL" id="CP001804">
    <property type="protein sequence ID" value="ACY15608.1"/>
    <property type="molecule type" value="Genomic_DNA"/>
</dbReference>
<sequence length="60" mass="6179">MKKQIRKKFSLNKETICSLSGAEMQDVAGGTVTNGTAGTEVVVATGCLLCGVVIRPPAAQ</sequence>
<reference evidence="1 2" key="1">
    <citation type="journal article" date="2010" name="Stand. Genomic Sci.">
        <title>Complete genome sequence of Haliangium ochraceum type strain (SMP-2).</title>
        <authorList>
            <consortium name="US DOE Joint Genome Institute (JGI-PGF)"/>
            <person name="Ivanova N."/>
            <person name="Daum C."/>
            <person name="Lang E."/>
            <person name="Abt B."/>
            <person name="Kopitz M."/>
            <person name="Saunders E."/>
            <person name="Lapidus A."/>
            <person name="Lucas S."/>
            <person name="Glavina Del Rio T."/>
            <person name="Nolan M."/>
            <person name="Tice H."/>
            <person name="Copeland A."/>
            <person name="Cheng J.F."/>
            <person name="Chen F."/>
            <person name="Bruce D."/>
            <person name="Goodwin L."/>
            <person name="Pitluck S."/>
            <person name="Mavromatis K."/>
            <person name="Pati A."/>
            <person name="Mikhailova N."/>
            <person name="Chen A."/>
            <person name="Palaniappan K."/>
            <person name="Land M."/>
            <person name="Hauser L."/>
            <person name="Chang Y.J."/>
            <person name="Jeffries C.D."/>
            <person name="Detter J.C."/>
            <person name="Brettin T."/>
            <person name="Rohde M."/>
            <person name="Goker M."/>
            <person name="Bristow J."/>
            <person name="Markowitz V."/>
            <person name="Eisen J.A."/>
            <person name="Hugenholtz P."/>
            <person name="Kyrpides N.C."/>
            <person name="Klenk H.P."/>
        </authorList>
    </citation>
    <scope>NUCLEOTIDE SEQUENCE [LARGE SCALE GENOMIC DNA]</scope>
    <source>
        <strain evidence="2">DSM 14365 / CIP 107738 / JCM 11303 / AJ 13395 / SMP-2</strain>
    </source>
</reference>
<dbReference type="HOGENOM" id="CLU_2935120_0_0_7"/>
<dbReference type="NCBIfam" id="NF038153">
    <property type="entry name" value="lant_leader_L1a"/>
    <property type="match status" value="1"/>
</dbReference>
<gene>
    <name evidence="1" type="ordered locus">Hoch_3104</name>
</gene>
<dbReference type="InterPro" id="IPR058238">
    <property type="entry name" value="Lant_leader_dom"/>
</dbReference>
<protein>
    <submittedName>
        <fullName evidence="1">Uncharacterized protein</fullName>
    </submittedName>
</protein>